<sequence length="335" mass="35237">MIHLDILQVPDCPNVPLLEQRIEQALADTPMEWELRHLVIEDPQSAETVGMTGSPTLLIDGRDPFAEPDQAPSVSCRLYRDDAGAIGGAPTVSALRKAFGMDSPTPDERAEVDSIDRIVDCCSADPAPVADLGASRGRATPTGPAETAVHQAILRTFAEDGASPTIEDLEPIAQQFDSSATAILQRLHDADVIRTNTSGQVQSAYPFSASPTAHRVHLPSGIEVYAMCAIDALGISSMLGVDTTITTSDAGDQTLIAVTVRGIHSHAQPTTTVVYVGAEAAQGPSADICCSHLNFFNDRDAAEAWAEAHPNVSGIVLGLDEATELGAAIFGPLLN</sequence>
<evidence type="ECO:0000313" key="1">
    <source>
        <dbReference type="EMBL" id="MDE8649664.1"/>
    </source>
</evidence>
<organism evidence="1 2">
    <name type="scientific">Rhodococcus qingshengii</name>
    <dbReference type="NCBI Taxonomy" id="334542"/>
    <lineage>
        <taxon>Bacteria</taxon>
        <taxon>Bacillati</taxon>
        <taxon>Actinomycetota</taxon>
        <taxon>Actinomycetes</taxon>
        <taxon>Mycobacteriales</taxon>
        <taxon>Nocardiaceae</taxon>
        <taxon>Rhodococcus</taxon>
        <taxon>Rhodococcus erythropolis group</taxon>
    </lineage>
</organism>
<evidence type="ECO:0000313" key="2">
    <source>
        <dbReference type="Proteomes" id="UP001217325"/>
    </source>
</evidence>
<dbReference type="EMBL" id="JARDXE010000030">
    <property type="protein sequence ID" value="MDE8649664.1"/>
    <property type="molecule type" value="Genomic_DNA"/>
</dbReference>
<dbReference type="AlphaFoldDB" id="A0AAW6LSI4"/>
<gene>
    <name evidence="1" type="ORF">PXH69_32335</name>
</gene>
<accession>A0AAW6LSI4</accession>
<dbReference type="Gene3D" id="3.30.450.410">
    <property type="match status" value="1"/>
</dbReference>
<dbReference type="Proteomes" id="UP001217325">
    <property type="component" value="Unassembled WGS sequence"/>
</dbReference>
<keyword evidence="1" id="KW-0456">Lyase</keyword>
<name>A0AAW6LSI4_RHOSG</name>
<proteinExistence type="predicted"/>
<protein>
    <submittedName>
        <fullName evidence="1">Alkylmercury lyase family protein</fullName>
    </submittedName>
</protein>
<dbReference type="InterPro" id="IPR053717">
    <property type="entry name" value="MerB_lyase_sf"/>
</dbReference>
<dbReference type="GO" id="GO:0018836">
    <property type="term" value="F:alkylmercury lyase activity"/>
    <property type="evidence" value="ECO:0007669"/>
    <property type="project" value="InterPro"/>
</dbReference>
<reference evidence="1" key="1">
    <citation type="submission" date="2023-02" db="EMBL/GenBank/DDBJ databases">
        <title>A novel hydrolase synthesized by Rhodococcus erythropolis HQ is responsible for the detoxification of Zearalenone.</title>
        <authorList>
            <person name="Hu J."/>
            <person name="Xu J."/>
        </authorList>
    </citation>
    <scope>NUCLEOTIDE SEQUENCE</scope>
    <source>
        <strain evidence="1">HQ</strain>
    </source>
</reference>
<dbReference type="InterPro" id="IPR004927">
    <property type="entry name" value="MerB"/>
</dbReference>
<dbReference type="SUPFAM" id="SSF160387">
    <property type="entry name" value="NosL/MerB-like"/>
    <property type="match status" value="1"/>
</dbReference>
<dbReference type="Pfam" id="PF03243">
    <property type="entry name" value="MerB"/>
    <property type="match status" value="1"/>
</dbReference>
<comment type="caution">
    <text evidence="1">The sequence shown here is derived from an EMBL/GenBank/DDBJ whole genome shotgun (WGS) entry which is preliminary data.</text>
</comment>
<dbReference type="RefSeq" id="WP_256718344.1">
    <property type="nucleotide sequence ID" value="NZ_JARDXE010000030.1"/>
</dbReference>